<feature type="region of interest" description="Disordered" evidence="1">
    <location>
        <begin position="24"/>
        <end position="44"/>
    </location>
</feature>
<evidence type="ECO:0000313" key="3">
    <source>
        <dbReference type="EMBL" id="KAL2796495.1"/>
    </source>
</evidence>
<evidence type="ECO:0000313" key="4">
    <source>
        <dbReference type="Proteomes" id="UP001610563"/>
    </source>
</evidence>
<sequence length="374" mass="40700">MSGKLKITLTTNLTLVEQFQSTLSSRTSARQPTPTTTDEQTKDLDPLALLSASATALKSHVTKLSLLTLTSPFTASAVATTLSTLNQSVLPSLVTAALLVTPESHTAAFQSEIRILTSTALKELFLLVKEVQVVAEEKASKKGLDQSEKDTVTLAAGRVWEACDTLIDVATKGVVGFVVRRAEEYRALVRDAVEEIEAWDPDEEGDEFFDDLLDGDAGEDKAGDDSEDDEADEEGSAALHERKKDALRILKPIAQIYPAIITNRLKKAPVPLSPSATKVLETLMKNLRQIPEHIDEVAGALYEDDLDKYTRQVGKTKVCASKAISLVTLPWTVEQSPGDQETEGDKFTTWSKTWLKVVGEVSKSIDESLNSQAN</sequence>
<feature type="compositionally biased region" description="Acidic residues" evidence="1">
    <location>
        <begin position="225"/>
        <end position="235"/>
    </location>
</feature>
<keyword evidence="4" id="KW-1185">Reference proteome</keyword>
<dbReference type="PANTHER" id="PTHR15492">
    <property type="entry name" value="CYCLIN D1-BINDING PROTEIN 1"/>
    <property type="match status" value="1"/>
</dbReference>
<comment type="caution">
    <text evidence="3">The sequence shown here is derived from an EMBL/GenBank/DDBJ whole genome shotgun (WGS) entry which is preliminary data.</text>
</comment>
<dbReference type="Pfam" id="PF13324">
    <property type="entry name" value="GCIP_N"/>
    <property type="match status" value="1"/>
</dbReference>
<accession>A0ABR4GBT4</accession>
<gene>
    <name evidence="3" type="ORF">BJX66DRAFT_137269</name>
</gene>
<evidence type="ECO:0000256" key="1">
    <source>
        <dbReference type="SAM" id="MobiDB-lite"/>
    </source>
</evidence>
<dbReference type="PANTHER" id="PTHR15492:SF1">
    <property type="entry name" value="CYCLIN-D1-BINDING PROTEIN 1"/>
    <property type="match status" value="1"/>
</dbReference>
<name>A0ABR4GBT4_9EURO</name>
<dbReference type="EMBL" id="JBFTWV010000026">
    <property type="protein sequence ID" value="KAL2796495.1"/>
    <property type="molecule type" value="Genomic_DNA"/>
</dbReference>
<evidence type="ECO:0000259" key="2">
    <source>
        <dbReference type="Pfam" id="PF13324"/>
    </source>
</evidence>
<dbReference type="Gene3D" id="1.20.1410.10">
    <property type="entry name" value="I/LWEQ domain"/>
    <property type="match status" value="1"/>
</dbReference>
<feature type="region of interest" description="Disordered" evidence="1">
    <location>
        <begin position="204"/>
        <end position="237"/>
    </location>
</feature>
<reference evidence="3 4" key="1">
    <citation type="submission" date="2024-07" db="EMBL/GenBank/DDBJ databases">
        <title>Section-level genome sequencing and comparative genomics of Aspergillus sections Usti and Cavernicolus.</title>
        <authorList>
            <consortium name="Lawrence Berkeley National Laboratory"/>
            <person name="Nybo J.L."/>
            <person name="Vesth T.C."/>
            <person name="Theobald S."/>
            <person name="Frisvad J.C."/>
            <person name="Larsen T.O."/>
            <person name="Kjaerboelling I."/>
            <person name="Rothschild-Mancinelli K."/>
            <person name="Lyhne E.K."/>
            <person name="Kogle M.E."/>
            <person name="Barry K."/>
            <person name="Clum A."/>
            <person name="Na H."/>
            <person name="Ledsgaard L."/>
            <person name="Lin J."/>
            <person name="Lipzen A."/>
            <person name="Kuo A."/>
            <person name="Riley R."/>
            <person name="Mondo S."/>
            <person name="Labutti K."/>
            <person name="Haridas S."/>
            <person name="Pangalinan J."/>
            <person name="Salamov A.A."/>
            <person name="Simmons B.A."/>
            <person name="Magnuson J.K."/>
            <person name="Chen J."/>
            <person name="Drula E."/>
            <person name="Henrissat B."/>
            <person name="Wiebenga A."/>
            <person name="Lubbers R.J."/>
            <person name="Gomes A.C."/>
            <person name="Makela M.R."/>
            <person name="Stajich J."/>
            <person name="Grigoriev I.V."/>
            <person name="Mortensen U.H."/>
            <person name="De Vries R.P."/>
            <person name="Baker S.E."/>
            <person name="Andersen M.R."/>
        </authorList>
    </citation>
    <scope>NUCLEOTIDE SEQUENCE [LARGE SCALE GENOMIC DNA]</scope>
    <source>
        <strain evidence="3 4">CBS 209.92</strain>
    </source>
</reference>
<dbReference type="InterPro" id="IPR049317">
    <property type="entry name" value="GCIP-like_N"/>
</dbReference>
<proteinExistence type="predicted"/>
<dbReference type="Proteomes" id="UP001610563">
    <property type="component" value="Unassembled WGS sequence"/>
</dbReference>
<dbReference type="InterPro" id="IPR026907">
    <property type="entry name" value="GCIP-like"/>
</dbReference>
<feature type="compositionally biased region" description="Polar residues" evidence="1">
    <location>
        <begin position="24"/>
        <end position="38"/>
    </location>
</feature>
<feature type="domain" description="Cyclin-D1-binding protein 1-like N-terminal" evidence="2">
    <location>
        <begin position="51"/>
        <end position="201"/>
    </location>
</feature>
<feature type="compositionally biased region" description="Acidic residues" evidence="1">
    <location>
        <begin position="204"/>
        <end position="217"/>
    </location>
</feature>
<organism evidence="3 4">
    <name type="scientific">Aspergillus keveii</name>
    <dbReference type="NCBI Taxonomy" id="714993"/>
    <lineage>
        <taxon>Eukaryota</taxon>
        <taxon>Fungi</taxon>
        <taxon>Dikarya</taxon>
        <taxon>Ascomycota</taxon>
        <taxon>Pezizomycotina</taxon>
        <taxon>Eurotiomycetes</taxon>
        <taxon>Eurotiomycetidae</taxon>
        <taxon>Eurotiales</taxon>
        <taxon>Aspergillaceae</taxon>
        <taxon>Aspergillus</taxon>
        <taxon>Aspergillus subgen. Nidulantes</taxon>
    </lineage>
</organism>
<protein>
    <recommendedName>
        <fullName evidence="2">Cyclin-D1-binding protein 1-like N-terminal domain-containing protein</fullName>
    </recommendedName>
</protein>